<dbReference type="PANTHER" id="PTHR43451:SF1">
    <property type="entry name" value="ACETYLTRANSFERASE"/>
    <property type="match status" value="1"/>
</dbReference>
<dbReference type="FunCoup" id="H2ATT1">
    <property type="interactions" value="75"/>
</dbReference>
<evidence type="ECO:0008006" key="3">
    <source>
        <dbReference type="Google" id="ProtNLM"/>
    </source>
</evidence>
<gene>
    <name evidence="1" type="primary">KAFR0D01350</name>
    <name evidence="1" type="ORF">KAFR_0D01350</name>
</gene>
<dbReference type="PANTHER" id="PTHR43451">
    <property type="entry name" value="ACETYLTRANSFERASE (GNAT) FAMILY PROTEIN"/>
    <property type="match status" value="1"/>
</dbReference>
<dbReference type="Gene3D" id="3.40.630.30">
    <property type="match status" value="1"/>
</dbReference>
<dbReference type="GeneID" id="13885739"/>
<name>H2ATT1_KAZAF</name>
<reference evidence="1 2" key="1">
    <citation type="journal article" date="2011" name="Proc. Natl. Acad. Sci. U.S.A.">
        <title>Evolutionary erosion of yeast sex chromosomes by mating-type switching accidents.</title>
        <authorList>
            <person name="Gordon J.L."/>
            <person name="Armisen D."/>
            <person name="Proux-Wera E."/>
            <person name="Oheigeartaigh S.S."/>
            <person name="Byrne K.P."/>
            <person name="Wolfe K.H."/>
        </authorList>
    </citation>
    <scope>NUCLEOTIDE SEQUENCE [LARGE SCALE GENOMIC DNA]</scope>
    <source>
        <strain evidence="2">ATCC 22294 / BCRC 22015 / CBS 2517 / CECT 1963 / NBRC 1671 / NRRL Y-8276</strain>
    </source>
</reference>
<dbReference type="AlphaFoldDB" id="H2ATT1"/>
<dbReference type="InParanoid" id="H2ATT1"/>
<evidence type="ECO:0000313" key="2">
    <source>
        <dbReference type="Proteomes" id="UP000005220"/>
    </source>
</evidence>
<dbReference type="RefSeq" id="XP_003956916.1">
    <property type="nucleotide sequence ID" value="XM_003956867.1"/>
</dbReference>
<keyword evidence="2" id="KW-1185">Reference proteome</keyword>
<dbReference type="KEGG" id="kaf:KAFR_0D01350"/>
<proteinExistence type="predicted"/>
<evidence type="ECO:0000313" key="1">
    <source>
        <dbReference type="EMBL" id="CCF57781.1"/>
    </source>
</evidence>
<dbReference type="eggNOG" id="ENOG502RYMB">
    <property type="taxonomic scope" value="Eukaryota"/>
</dbReference>
<accession>H2ATT1</accession>
<dbReference type="InterPro" id="IPR052564">
    <property type="entry name" value="N-acetyltrans/Recomb-assoc"/>
</dbReference>
<dbReference type="HOGENOM" id="CLU_069195_0_0_1"/>
<protein>
    <recommendedName>
        <fullName evidence="3">N-acetyltransferase domain-containing protein</fullName>
    </recommendedName>
</protein>
<dbReference type="EMBL" id="HE650824">
    <property type="protein sequence ID" value="CCF57781.1"/>
    <property type="molecule type" value="Genomic_DNA"/>
</dbReference>
<dbReference type="OrthoDB" id="410198at2759"/>
<organism evidence="1 2">
    <name type="scientific">Kazachstania africana (strain ATCC 22294 / BCRC 22015 / CBS 2517 / CECT 1963 / NBRC 1671 / NRRL Y-8276)</name>
    <name type="common">Yeast</name>
    <name type="synonym">Kluyveromyces africanus</name>
    <dbReference type="NCBI Taxonomy" id="1071382"/>
    <lineage>
        <taxon>Eukaryota</taxon>
        <taxon>Fungi</taxon>
        <taxon>Dikarya</taxon>
        <taxon>Ascomycota</taxon>
        <taxon>Saccharomycotina</taxon>
        <taxon>Saccharomycetes</taxon>
        <taxon>Saccharomycetales</taxon>
        <taxon>Saccharomycetaceae</taxon>
        <taxon>Kazachstania</taxon>
    </lineage>
</organism>
<sequence>MNISITPNTTLEETQNIEAVADVLSKAFKGVPGDDYFVHKFNNIPLTVPLDEAKVKELRLGTVSFFKGQGAEIIQANNFDAVAIWQTPDVTITAGEVSDQGFNEKYIQMVKRAVRKVIPDEMKRYYLFMIGRDPNGVTKGSVRSIFEYYKNRADIENSAIYLESISEAAKSVYEYFGFKNYLTFQVGVGEVNSLGKQDPQGKGFTMYLMVYHKDADSVLNSLP</sequence>
<dbReference type="Proteomes" id="UP000005220">
    <property type="component" value="Chromosome 4"/>
</dbReference>